<dbReference type="AlphaFoldDB" id="A0A6C2UN14"/>
<sequence length="194" mass="22201">MRHISAEFLFTSGMKQNIQMPNPREQQILDRLTIRLIRRDEHGRYEQLIDEQHCLKSAQLVGEQLRYVVEDDGGWSAEQRRIRLLCAEQMPELWAGDKLEGKLRCRAKAAELRSIREHFAGMEDYRKGHNWPYTLSGLYTLAFCASLAGVSSGQRDLAEYARDIGQGQLRALGFRQNRKTSEIPAPAKPPSSVC</sequence>
<dbReference type="Proteomes" id="UP000346198">
    <property type="component" value="Unassembled WGS sequence"/>
</dbReference>
<organism evidence="1 2">
    <name type="scientific">Pontiella sulfatireligans</name>
    <dbReference type="NCBI Taxonomy" id="2750658"/>
    <lineage>
        <taxon>Bacteria</taxon>
        <taxon>Pseudomonadati</taxon>
        <taxon>Kiritimatiellota</taxon>
        <taxon>Kiritimatiellia</taxon>
        <taxon>Kiritimatiellales</taxon>
        <taxon>Pontiellaceae</taxon>
        <taxon>Pontiella</taxon>
    </lineage>
</organism>
<evidence type="ECO:0000313" key="1">
    <source>
        <dbReference type="EMBL" id="VGO21323.1"/>
    </source>
</evidence>
<reference evidence="1 2" key="1">
    <citation type="submission" date="2019-04" db="EMBL/GenBank/DDBJ databases">
        <authorList>
            <person name="Van Vliet M D."/>
        </authorList>
    </citation>
    <scope>NUCLEOTIDE SEQUENCE [LARGE SCALE GENOMIC DNA]</scope>
    <source>
        <strain evidence="1 2">F21</strain>
    </source>
</reference>
<name>A0A6C2UN14_9BACT</name>
<protein>
    <submittedName>
        <fullName evidence="1">Uncharacterized protein</fullName>
    </submittedName>
</protein>
<dbReference type="EMBL" id="CAAHFH010000002">
    <property type="protein sequence ID" value="VGO21323.1"/>
    <property type="molecule type" value="Genomic_DNA"/>
</dbReference>
<accession>A0A6C2UN14</accession>
<keyword evidence="2" id="KW-1185">Reference proteome</keyword>
<proteinExistence type="predicted"/>
<gene>
    <name evidence="1" type="ORF">SCARR_03395</name>
</gene>
<evidence type="ECO:0000313" key="2">
    <source>
        <dbReference type="Proteomes" id="UP000346198"/>
    </source>
</evidence>